<dbReference type="KEGG" id="lcre:Pla8534_51810"/>
<name>A0A518DZU0_9BACT</name>
<dbReference type="AlphaFoldDB" id="A0A518DZU0"/>
<gene>
    <name evidence="1" type="ORF">Pla8534_51810</name>
</gene>
<reference evidence="1 2" key="1">
    <citation type="submission" date="2019-02" db="EMBL/GenBank/DDBJ databases">
        <title>Deep-cultivation of Planctomycetes and their phenomic and genomic characterization uncovers novel biology.</title>
        <authorList>
            <person name="Wiegand S."/>
            <person name="Jogler M."/>
            <person name="Boedeker C."/>
            <person name="Pinto D."/>
            <person name="Vollmers J."/>
            <person name="Rivas-Marin E."/>
            <person name="Kohn T."/>
            <person name="Peeters S.H."/>
            <person name="Heuer A."/>
            <person name="Rast P."/>
            <person name="Oberbeckmann S."/>
            <person name="Bunk B."/>
            <person name="Jeske O."/>
            <person name="Meyerdierks A."/>
            <person name="Storesund J.E."/>
            <person name="Kallscheuer N."/>
            <person name="Luecker S."/>
            <person name="Lage O.M."/>
            <person name="Pohl T."/>
            <person name="Merkel B.J."/>
            <person name="Hornburger P."/>
            <person name="Mueller R.-W."/>
            <person name="Bruemmer F."/>
            <person name="Labrenz M."/>
            <person name="Spormann A.M."/>
            <person name="Op den Camp H."/>
            <person name="Overmann J."/>
            <person name="Amann R."/>
            <person name="Jetten M.S.M."/>
            <person name="Mascher T."/>
            <person name="Medema M.H."/>
            <person name="Devos D.P."/>
            <person name="Kaster A.-K."/>
            <person name="Ovreas L."/>
            <person name="Rohde M."/>
            <person name="Galperin M.Y."/>
            <person name="Jogler C."/>
        </authorList>
    </citation>
    <scope>NUCLEOTIDE SEQUENCE [LARGE SCALE GENOMIC DNA]</scope>
    <source>
        <strain evidence="1 2">Pla85_3_4</strain>
    </source>
</reference>
<dbReference type="EMBL" id="CP036433">
    <property type="protein sequence ID" value="QDU97335.1"/>
    <property type="molecule type" value="Genomic_DNA"/>
</dbReference>
<evidence type="ECO:0000313" key="2">
    <source>
        <dbReference type="Proteomes" id="UP000317648"/>
    </source>
</evidence>
<dbReference type="RefSeq" id="WP_145056120.1">
    <property type="nucleotide sequence ID" value="NZ_CP036433.1"/>
</dbReference>
<keyword evidence="2" id="KW-1185">Reference proteome</keyword>
<proteinExistence type="predicted"/>
<organism evidence="1 2">
    <name type="scientific">Lignipirellula cremea</name>
    <dbReference type="NCBI Taxonomy" id="2528010"/>
    <lineage>
        <taxon>Bacteria</taxon>
        <taxon>Pseudomonadati</taxon>
        <taxon>Planctomycetota</taxon>
        <taxon>Planctomycetia</taxon>
        <taxon>Pirellulales</taxon>
        <taxon>Pirellulaceae</taxon>
        <taxon>Lignipirellula</taxon>
    </lineage>
</organism>
<accession>A0A518DZU0</accession>
<protein>
    <submittedName>
        <fullName evidence="1">Uncharacterized protein</fullName>
    </submittedName>
</protein>
<dbReference type="Proteomes" id="UP000317648">
    <property type="component" value="Chromosome"/>
</dbReference>
<evidence type="ECO:0000313" key="1">
    <source>
        <dbReference type="EMBL" id="QDU97335.1"/>
    </source>
</evidence>
<sequence length="114" mass="12836">MRPQSFGDLYGAPPVSPEFKRLNPEDDKSPLLITYVTTAVVSRRYHEEELRKFLDGDVSTVNFFATVPLDSEKADERIQSAMLTVQGLESIHAEFCEWIRNTITIDDLLAGCTA</sequence>